<proteinExistence type="predicted"/>
<protein>
    <submittedName>
        <fullName evidence="2">Uncharacterized protein</fullName>
    </submittedName>
</protein>
<keyword evidence="1" id="KW-1133">Transmembrane helix</keyword>
<evidence type="ECO:0000256" key="1">
    <source>
        <dbReference type="SAM" id="Phobius"/>
    </source>
</evidence>
<accession>A0ABR4ACH5</accession>
<keyword evidence="1" id="KW-0472">Membrane</keyword>
<feature type="transmembrane region" description="Helical" evidence="1">
    <location>
        <begin position="12"/>
        <end position="32"/>
    </location>
</feature>
<dbReference type="EMBL" id="JBEFKJ010000018">
    <property type="protein sequence ID" value="KAL2041078.1"/>
    <property type="molecule type" value="Genomic_DNA"/>
</dbReference>
<evidence type="ECO:0000313" key="3">
    <source>
        <dbReference type="Proteomes" id="UP001590950"/>
    </source>
</evidence>
<organism evidence="2 3">
    <name type="scientific">Stereocaulon virgatum</name>
    <dbReference type="NCBI Taxonomy" id="373712"/>
    <lineage>
        <taxon>Eukaryota</taxon>
        <taxon>Fungi</taxon>
        <taxon>Dikarya</taxon>
        <taxon>Ascomycota</taxon>
        <taxon>Pezizomycotina</taxon>
        <taxon>Lecanoromycetes</taxon>
        <taxon>OSLEUM clade</taxon>
        <taxon>Lecanoromycetidae</taxon>
        <taxon>Lecanorales</taxon>
        <taxon>Lecanorineae</taxon>
        <taxon>Stereocaulaceae</taxon>
        <taxon>Stereocaulon</taxon>
    </lineage>
</organism>
<keyword evidence="3" id="KW-1185">Reference proteome</keyword>
<gene>
    <name evidence="2" type="ORF">N7G274_006022</name>
</gene>
<name>A0ABR4ACH5_9LECA</name>
<dbReference type="Proteomes" id="UP001590950">
    <property type="component" value="Unassembled WGS sequence"/>
</dbReference>
<keyword evidence="1" id="KW-0812">Transmembrane</keyword>
<evidence type="ECO:0000313" key="2">
    <source>
        <dbReference type="EMBL" id="KAL2041078.1"/>
    </source>
</evidence>
<reference evidence="2 3" key="1">
    <citation type="submission" date="2024-09" db="EMBL/GenBank/DDBJ databases">
        <title>Rethinking Asexuality: The Enigmatic Case of Functional Sexual Genes in Lepraria (Stereocaulaceae).</title>
        <authorList>
            <person name="Doellman M."/>
            <person name="Sun Y."/>
            <person name="Barcenas-Pena A."/>
            <person name="Lumbsch H.T."/>
            <person name="Grewe F."/>
        </authorList>
    </citation>
    <scope>NUCLEOTIDE SEQUENCE [LARGE SCALE GENOMIC DNA]</scope>
    <source>
        <strain evidence="2 3">Mercado 3170</strain>
    </source>
</reference>
<sequence>MRPTMRFKAETFFVGPLIPLFARVTVLVFRSIPLGVEGGDGNVVLGGAPLPRPSGINPAKPSLEARAVVLSAVMVSELSDGGDLVAMVSKWPVLKTVAATGLLSESDLVMD</sequence>
<comment type="caution">
    <text evidence="2">The sequence shown here is derived from an EMBL/GenBank/DDBJ whole genome shotgun (WGS) entry which is preliminary data.</text>
</comment>